<dbReference type="OrthoDB" id="8194810at2759"/>
<feature type="domain" description="PiggyBac transposable element-derived protein" evidence="1">
    <location>
        <begin position="55"/>
        <end position="104"/>
    </location>
</feature>
<gene>
    <name evidence="2" type="ORF">MHI_LOCUS851408</name>
</gene>
<name>A0A6V7HGG8_9HYME</name>
<comment type="caution">
    <text evidence="2">The sequence shown here is derived from an EMBL/GenBank/DDBJ whole genome shotgun (WGS) entry which is preliminary data.</text>
</comment>
<protein>
    <recommendedName>
        <fullName evidence="1">PiggyBac transposable element-derived protein domain-containing protein</fullName>
    </recommendedName>
</protein>
<sequence>SHDSDVAENEWNWKEKENIVNIKQYTETSSINALVLRRLGTNATPLCVVKQVLCDCDFFETIVRETKRYAAQMRIEQNTKVNEEWFSITTDEIRAYFSLCIIMSQ</sequence>
<accession>A0A6V7HGG8</accession>
<feature type="non-terminal residue" evidence="2">
    <location>
        <position position="105"/>
    </location>
</feature>
<feature type="non-terminal residue" evidence="2">
    <location>
        <position position="1"/>
    </location>
</feature>
<evidence type="ECO:0000313" key="3">
    <source>
        <dbReference type="Proteomes" id="UP000752696"/>
    </source>
</evidence>
<organism evidence="2 3">
    <name type="scientific">Heterotrigona itama</name>
    <dbReference type="NCBI Taxonomy" id="395501"/>
    <lineage>
        <taxon>Eukaryota</taxon>
        <taxon>Metazoa</taxon>
        <taxon>Ecdysozoa</taxon>
        <taxon>Arthropoda</taxon>
        <taxon>Hexapoda</taxon>
        <taxon>Insecta</taxon>
        <taxon>Pterygota</taxon>
        <taxon>Neoptera</taxon>
        <taxon>Endopterygota</taxon>
        <taxon>Hymenoptera</taxon>
        <taxon>Apocrita</taxon>
        <taxon>Aculeata</taxon>
        <taxon>Apoidea</taxon>
        <taxon>Anthophila</taxon>
        <taxon>Apidae</taxon>
        <taxon>Heterotrigona</taxon>
    </lineage>
</organism>
<evidence type="ECO:0000259" key="1">
    <source>
        <dbReference type="Pfam" id="PF13843"/>
    </source>
</evidence>
<dbReference type="EMBL" id="CAJDYZ010011323">
    <property type="protein sequence ID" value="CAD1479327.1"/>
    <property type="molecule type" value="Genomic_DNA"/>
</dbReference>
<keyword evidence="3" id="KW-1185">Reference proteome</keyword>
<dbReference type="Proteomes" id="UP000752696">
    <property type="component" value="Unassembled WGS sequence"/>
</dbReference>
<reference evidence="2" key="1">
    <citation type="submission" date="2020-07" db="EMBL/GenBank/DDBJ databases">
        <authorList>
            <person name="Nazaruddin N."/>
        </authorList>
    </citation>
    <scope>NUCLEOTIDE SEQUENCE</scope>
</reference>
<dbReference type="Pfam" id="PF13843">
    <property type="entry name" value="DDE_Tnp_1_7"/>
    <property type="match status" value="1"/>
</dbReference>
<dbReference type="AlphaFoldDB" id="A0A6V7HGG8"/>
<dbReference type="InterPro" id="IPR029526">
    <property type="entry name" value="PGBD"/>
</dbReference>
<evidence type="ECO:0000313" key="2">
    <source>
        <dbReference type="EMBL" id="CAD1479327.1"/>
    </source>
</evidence>
<proteinExistence type="predicted"/>